<dbReference type="PANTHER" id="PTHR44757:SF2">
    <property type="entry name" value="BIOFILM ARCHITECTURE MAINTENANCE PROTEIN MBAA"/>
    <property type="match status" value="1"/>
</dbReference>
<feature type="domain" description="PAC" evidence="3">
    <location>
        <begin position="303"/>
        <end position="355"/>
    </location>
</feature>
<dbReference type="PROSITE" id="PS50885">
    <property type="entry name" value="HAMP"/>
    <property type="match status" value="1"/>
</dbReference>
<dbReference type="SUPFAM" id="SSF141868">
    <property type="entry name" value="EAL domain-like"/>
    <property type="match status" value="1"/>
</dbReference>
<dbReference type="Gene3D" id="6.10.340.10">
    <property type="match status" value="1"/>
</dbReference>
<dbReference type="PROSITE" id="PS50883">
    <property type="entry name" value="EAL"/>
    <property type="match status" value="1"/>
</dbReference>
<keyword evidence="1" id="KW-1133">Transmembrane helix</keyword>
<dbReference type="SMART" id="SM00091">
    <property type="entry name" value="PAS"/>
    <property type="match status" value="2"/>
</dbReference>
<dbReference type="CDD" id="cd01948">
    <property type="entry name" value="EAL"/>
    <property type="match status" value="1"/>
</dbReference>
<evidence type="ECO:0000313" key="8">
    <source>
        <dbReference type="Proteomes" id="UP001219956"/>
    </source>
</evidence>
<feature type="transmembrane region" description="Helical" evidence="1">
    <location>
        <begin position="12"/>
        <end position="31"/>
    </location>
</feature>
<keyword evidence="1" id="KW-0812">Transmembrane</keyword>
<dbReference type="PROSITE" id="PS50112">
    <property type="entry name" value="PAS"/>
    <property type="match status" value="2"/>
</dbReference>
<evidence type="ECO:0000256" key="1">
    <source>
        <dbReference type="SAM" id="Phobius"/>
    </source>
</evidence>
<evidence type="ECO:0000259" key="3">
    <source>
        <dbReference type="PROSITE" id="PS50113"/>
    </source>
</evidence>
<dbReference type="InterPro" id="IPR035919">
    <property type="entry name" value="EAL_sf"/>
</dbReference>
<feature type="transmembrane region" description="Helical" evidence="1">
    <location>
        <begin position="153"/>
        <end position="176"/>
    </location>
</feature>
<feature type="domain" description="PAS" evidence="2">
    <location>
        <begin position="230"/>
        <end position="299"/>
    </location>
</feature>
<dbReference type="SMART" id="SM00267">
    <property type="entry name" value="GGDEF"/>
    <property type="match status" value="1"/>
</dbReference>
<dbReference type="SUPFAM" id="SSF55785">
    <property type="entry name" value="PYP-like sensor domain (PAS domain)"/>
    <property type="match status" value="2"/>
</dbReference>
<sequence length="1043" mass="116671">MAIDLRPRSLTWIIIPALFVVQLLLFGIIAWQSVHMMREMAVEQTRVRLGSLQVELRAALVAPMLERDYSTLQEITDELTRSGDLAYLVVRDSTGKVMARSGIQIQRFTPDSDIAGSSDPLFDTRFPLTQGEVQLGLRVAEARQIFLNFIQRTAPMVVVAGLLATAWMVLVTVWIVRRLKRLTQAAEALGHGTLSIRAPEDGVDEVGRLGLAFNRMAAAVQSADEKWAKSQRFTDMLLLAMPMPVFYKDACGRYMGCNDAFARVTGLSRRDIRGKVATELWPAELAALHMRQDEALNAGLGHQEYPGLLTDQHGQQRHVIFSKDVFYDDLGEIAGIIGAWNDISDLRRAEGRLQLLAGVFKHSREGIVIADASGRVVDVNRALCEISGFERDEVVGQMPSHFYSGRHDEDFYQTIRTTLGQKGHWQGEVWNRRKDGSLYPVLLSISVIYDQQGQVRHYIAVFADITVMKEQEARLDRMAHHDPLTQLPNRVLLGDRMRVAIAQASRSGQWLAICFMDLDGFKRVNDRYGHDVGDQLLIKIADRLQLTLHGGDTVARLGGDEFALLLSGLPDIEACHQTLHQILDTVAQPCDIGDIQIQVSASIGVTLYPQDEQDADTLLRHADQAMYKAKDLGRNGYQIFDAEHDRQSRSRLQSLQRLEQALVQGELQLYYQPKVNMRDGQIVGMEALMRWHHPLRGVLPPGAFLPEVEDSQLDIRLGEWVIETALQQMALWRGEGRVLSVSVNISAHHLQQSDFAARLASLLDAHADVPRGMLEIEVLESTALSDVEHVGRLMQTCQALGVRFSLDDFGTGYSSLLYLKRLPADKLKIDQSFIRGMHESSDDLAIVQGIIGLSEAFSRELVAEGVETVEHGSLLLHLGCDVAQGYGIAKPMPAGEVVAWCRHWHSPPQWQGARKRWSQEDIFLFGLELNLRSSLSRLLALAQDDSMEGAWDADVSERFLRWYGTDGLMRYGGHASFAQLGQLQSSLALHCQQLWQARQLGDDEAIQLHVPALLALRQRHEQAVRSLLSGMPQLHESSLSLSL</sequence>
<keyword evidence="1" id="KW-0472">Membrane</keyword>
<proteinExistence type="predicted"/>
<reference evidence="7 8" key="1">
    <citation type="submission" date="2023-01" db="EMBL/GenBank/DDBJ databases">
        <title>Novel species of the genus Vogesella isolated from rivers.</title>
        <authorList>
            <person name="Lu H."/>
        </authorList>
    </citation>
    <scope>NUCLEOTIDE SEQUENCE [LARGE SCALE GENOMIC DNA]</scope>
    <source>
        <strain evidence="7 8">DC21W</strain>
    </source>
</reference>
<protein>
    <submittedName>
        <fullName evidence="7">EAL domain-containing protein</fullName>
    </submittedName>
</protein>
<organism evidence="7 8">
    <name type="scientific">Vogesella aquatica</name>
    <dbReference type="NCBI Taxonomy" id="2984206"/>
    <lineage>
        <taxon>Bacteria</taxon>
        <taxon>Pseudomonadati</taxon>
        <taxon>Pseudomonadota</taxon>
        <taxon>Betaproteobacteria</taxon>
        <taxon>Neisseriales</taxon>
        <taxon>Chromobacteriaceae</taxon>
        <taxon>Vogesella</taxon>
    </lineage>
</organism>
<dbReference type="SMART" id="SM00304">
    <property type="entry name" value="HAMP"/>
    <property type="match status" value="1"/>
</dbReference>
<feature type="domain" description="EAL" evidence="4">
    <location>
        <begin position="651"/>
        <end position="905"/>
    </location>
</feature>
<evidence type="ECO:0000259" key="2">
    <source>
        <dbReference type="PROSITE" id="PS50112"/>
    </source>
</evidence>
<dbReference type="Gene3D" id="3.30.70.270">
    <property type="match status" value="1"/>
</dbReference>
<dbReference type="NCBIfam" id="TIGR00254">
    <property type="entry name" value="GGDEF"/>
    <property type="match status" value="1"/>
</dbReference>
<dbReference type="InterPro" id="IPR000014">
    <property type="entry name" value="PAS"/>
</dbReference>
<comment type="caution">
    <text evidence="7">The sequence shown here is derived from an EMBL/GenBank/DDBJ whole genome shotgun (WGS) entry which is preliminary data.</text>
</comment>
<accession>A0ABT5J118</accession>
<dbReference type="InterPro" id="IPR052155">
    <property type="entry name" value="Biofilm_reg_signaling"/>
</dbReference>
<dbReference type="Pfam" id="PF08448">
    <property type="entry name" value="PAS_4"/>
    <property type="match status" value="1"/>
</dbReference>
<dbReference type="EMBL" id="JAQQLF010000016">
    <property type="protein sequence ID" value="MDC7718176.1"/>
    <property type="molecule type" value="Genomic_DNA"/>
</dbReference>
<evidence type="ECO:0000259" key="4">
    <source>
        <dbReference type="PROSITE" id="PS50883"/>
    </source>
</evidence>
<dbReference type="Pfam" id="PF13426">
    <property type="entry name" value="PAS_9"/>
    <property type="match status" value="1"/>
</dbReference>
<dbReference type="CDD" id="cd06225">
    <property type="entry name" value="HAMP"/>
    <property type="match status" value="1"/>
</dbReference>
<dbReference type="PANTHER" id="PTHR44757">
    <property type="entry name" value="DIGUANYLATE CYCLASE DGCP"/>
    <property type="match status" value="1"/>
</dbReference>
<dbReference type="InterPro" id="IPR001610">
    <property type="entry name" value="PAC"/>
</dbReference>
<feature type="domain" description="HAMP" evidence="5">
    <location>
        <begin position="173"/>
        <end position="225"/>
    </location>
</feature>
<evidence type="ECO:0000313" key="7">
    <source>
        <dbReference type="EMBL" id="MDC7718176.1"/>
    </source>
</evidence>
<dbReference type="PROSITE" id="PS50887">
    <property type="entry name" value="GGDEF"/>
    <property type="match status" value="1"/>
</dbReference>
<dbReference type="Gene3D" id="3.30.450.20">
    <property type="entry name" value="PAS domain"/>
    <property type="match status" value="2"/>
</dbReference>
<evidence type="ECO:0000259" key="5">
    <source>
        <dbReference type="PROSITE" id="PS50885"/>
    </source>
</evidence>
<dbReference type="Pfam" id="PF00672">
    <property type="entry name" value="HAMP"/>
    <property type="match status" value="1"/>
</dbReference>
<dbReference type="PROSITE" id="PS50113">
    <property type="entry name" value="PAC"/>
    <property type="match status" value="2"/>
</dbReference>
<keyword evidence="8" id="KW-1185">Reference proteome</keyword>
<feature type="domain" description="PAS" evidence="2">
    <location>
        <begin position="352"/>
        <end position="410"/>
    </location>
</feature>
<dbReference type="InterPro" id="IPR029787">
    <property type="entry name" value="Nucleotide_cyclase"/>
</dbReference>
<dbReference type="InterPro" id="IPR001633">
    <property type="entry name" value="EAL_dom"/>
</dbReference>
<feature type="domain" description="GGDEF" evidence="6">
    <location>
        <begin position="509"/>
        <end position="642"/>
    </location>
</feature>
<dbReference type="Pfam" id="PF00563">
    <property type="entry name" value="EAL"/>
    <property type="match status" value="1"/>
</dbReference>
<dbReference type="CDD" id="cd01949">
    <property type="entry name" value="GGDEF"/>
    <property type="match status" value="1"/>
</dbReference>
<dbReference type="Pfam" id="PF00990">
    <property type="entry name" value="GGDEF"/>
    <property type="match status" value="1"/>
</dbReference>
<dbReference type="Proteomes" id="UP001219956">
    <property type="component" value="Unassembled WGS sequence"/>
</dbReference>
<dbReference type="InterPro" id="IPR013656">
    <property type="entry name" value="PAS_4"/>
</dbReference>
<dbReference type="InterPro" id="IPR035965">
    <property type="entry name" value="PAS-like_dom_sf"/>
</dbReference>
<feature type="domain" description="PAC" evidence="3">
    <location>
        <begin position="425"/>
        <end position="477"/>
    </location>
</feature>
<dbReference type="NCBIfam" id="TIGR00229">
    <property type="entry name" value="sensory_box"/>
    <property type="match status" value="2"/>
</dbReference>
<dbReference type="InterPro" id="IPR000160">
    <property type="entry name" value="GGDEF_dom"/>
</dbReference>
<evidence type="ECO:0000259" key="6">
    <source>
        <dbReference type="PROSITE" id="PS50887"/>
    </source>
</evidence>
<dbReference type="InterPro" id="IPR000700">
    <property type="entry name" value="PAS-assoc_C"/>
</dbReference>
<gene>
    <name evidence="7" type="ORF">PQU95_13230</name>
</gene>
<dbReference type="SUPFAM" id="SSF158472">
    <property type="entry name" value="HAMP domain-like"/>
    <property type="match status" value="1"/>
</dbReference>
<dbReference type="SMART" id="SM00086">
    <property type="entry name" value="PAC"/>
    <property type="match status" value="2"/>
</dbReference>
<dbReference type="RefSeq" id="WP_272752442.1">
    <property type="nucleotide sequence ID" value="NZ_JAQQLF010000016.1"/>
</dbReference>
<dbReference type="Gene3D" id="3.20.20.450">
    <property type="entry name" value="EAL domain"/>
    <property type="match status" value="1"/>
</dbReference>
<name>A0ABT5J118_9NEIS</name>
<dbReference type="SMART" id="SM00052">
    <property type="entry name" value="EAL"/>
    <property type="match status" value="1"/>
</dbReference>
<dbReference type="InterPro" id="IPR003660">
    <property type="entry name" value="HAMP_dom"/>
</dbReference>
<dbReference type="InterPro" id="IPR043128">
    <property type="entry name" value="Rev_trsase/Diguanyl_cyclase"/>
</dbReference>
<dbReference type="CDD" id="cd00130">
    <property type="entry name" value="PAS"/>
    <property type="match status" value="2"/>
</dbReference>
<dbReference type="SUPFAM" id="SSF55073">
    <property type="entry name" value="Nucleotide cyclase"/>
    <property type="match status" value="1"/>
</dbReference>